<keyword evidence="4" id="KW-1185">Reference proteome</keyword>
<reference evidence="3" key="1">
    <citation type="submission" date="2021-05" db="EMBL/GenBank/DDBJ databases">
        <authorList>
            <person name="Sun Q."/>
            <person name="Inoue M."/>
        </authorList>
    </citation>
    <scope>NUCLEOTIDE SEQUENCE</scope>
    <source>
        <strain evidence="3">VKM B-3255</strain>
    </source>
</reference>
<dbReference type="Pfam" id="PF02514">
    <property type="entry name" value="CobN-Mg_chel"/>
    <property type="match status" value="2"/>
</dbReference>
<feature type="domain" description="CobN/magnesium chelatase" evidence="2">
    <location>
        <begin position="144"/>
        <end position="746"/>
    </location>
</feature>
<evidence type="ECO:0000313" key="3">
    <source>
        <dbReference type="EMBL" id="MBS9478489.1"/>
    </source>
</evidence>
<evidence type="ECO:0000313" key="4">
    <source>
        <dbReference type="Proteomes" id="UP001166585"/>
    </source>
</evidence>
<dbReference type="InterPro" id="IPR003672">
    <property type="entry name" value="CobN/Mg_chltase"/>
</dbReference>
<gene>
    <name evidence="3" type="primary">cobN</name>
    <name evidence="3" type="ORF">KIP89_15350</name>
</gene>
<dbReference type="Proteomes" id="UP001166585">
    <property type="component" value="Unassembled WGS sequence"/>
</dbReference>
<evidence type="ECO:0000256" key="1">
    <source>
        <dbReference type="SAM" id="MobiDB-lite"/>
    </source>
</evidence>
<feature type="domain" description="CobN/magnesium chelatase" evidence="2">
    <location>
        <begin position="750"/>
        <end position="1140"/>
    </location>
</feature>
<dbReference type="RefSeq" id="WP_213756455.1">
    <property type="nucleotide sequence ID" value="NZ_JAHCQH010000020.1"/>
</dbReference>
<accession>A0ABS5R9Y8</accession>
<dbReference type="NCBIfam" id="NF008973">
    <property type="entry name" value="PRK12321.1"/>
    <property type="match status" value="1"/>
</dbReference>
<organism evidence="3 4">
    <name type="scientific">Ancylobacter radicis</name>
    <dbReference type="NCBI Taxonomy" id="2836179"/>
    <lineage>
        <taxon>Bacteria</taxon>
        <taxon>Pseudomonadati</taxon>
        <taxon>Pseudomonadota</taxon>
        <taxon>Alphaproteobacteria</taxon>
        <taxon>Hyphomicrobiales</taxon>
        <taxon>Xanthobacteraceae</taxon>
        <taxon>Ancylobacter</taxon>
    </lineage>
</organism>
<dbReference type="PANTHER" id="PTHR44119">
    <property type="entry name" value="MAGNESIUM-CHELATASE SUBUNIT CHLH, CHLOROPLASTIC"/>
    <property type="match status" value="1"/>
</dbReference>
<evidence type="ECO:0000259" key="2">
    <source>
        <dbReference type="Pfam" id="PF02514"/>
    </source>
</evidence>
<name>A0ABS5R9Y8_9HYPH</name>
<comment type="caution">
    <text evidence="3">The sequence shown here is derived from an EMBL/GenBank/DDBJ whole genome shotgun (WGS) entry which is preliminary data.</text>
</comment>
<dbReference type="PANTHER" id="PTHR44119:SF4">
    <property type="entry name" value="AEROBIC COBALTOCHELATASE SUBUNIT COBN"/>
    <property type="match status" value="1"/>
</dbReference>
<dbReference type="CDD" id="cd10150">
    <property type="entry name" value="CobN_like"/>
    <property type="match status" value="1"/>
</dbReference>
<sequence length="1155" mass="121398">MHILTTTSTSLDDLAEPVDLGQTPGEVVVVSFTDSDLAALERAQETEEASAPGRLPSLRLASLRDLKHPMSVDLWIDSVAVYARLVVVRLLGGLDWWRYGVERLGAEARARGFHLAVLPGEDRDDPRLGEASTLPAEELDALLGYFRAGGPDNMRALLRRTAGFAGRELPAAEPAPVPLAGFYDGGGAPLETSVASPSPNPLPDGERALSAGAALPAPSPRRGEGWGEGPSAPTIPLIFYRSMWLAGDTAPVDALCGALVARGLAPRPIFVASLKEPVSIAFLREALAGMNPAAIVTLTAFAAADPGEATVLDAPGVPVLQAIVATTKREAWLDGVRGLTSADLAMHVVLPELDGRVLAGALSFKAPAQSAAVPGFTLLVNRPEADRVAQVADRVAALARLQATPRAERRVAVLMPDYAGAPGRTGWAVGLDVPASVRALLGDMAAAGYRVADVPADERALLAAVTAPDRHGRAWPGHPRLGREALGGEEDVDARPKAGHDDVLSLTAYRAHLATLPTEAVAAVHAAWGVPEDDPNLTGGAFRFRAARFGNVTVALAPERGSLAERRAQYHDPALPARHGLLAFGLWLQQNADALVHMGAHGTLEWLPGKHVALTRGCFPELVLGSLPVAYPFIVSNPGEAAQAKRRIAAVTLGHLPPPTLETGLAGEAAELERLVDEYAQADGLDRRRRERLATLIVAEAERTGIARDAGLTGTATPDEALKEIDAFLCDIKEMRLKDGFHVYGRGNCGEAERDGLLAALDGRRVVAGPAGAPGRGRTDVIPTGRNLFTVDPRALPTPTAMDLGRLAAEEVLRAYAQAHGDWPRSLVLDLWGSATLRTGGEEIAQGLALIGARPVWDAGSGRVTGVEVLPPAVLGRPRVDVTFRISGLFRDLFPAQIALLDAAVRAVAARDELPDENPLRAAGEGALRIFGTAPGAYGAGLRTGEIEPEALGAAYLDAASHAYGGAEGEGRAAGDAFAARVAAAELLIHGADDPGRDLLEGDADLAFIGGFAAAAERLGRMPDVVVLDTSDPARPKARPLAQALARIVRGRAHPRYIEGLMRHGPRGAAEMAETVDRLIGFAEATRAVPGHLIDALHGAYVGNAEVRDFLMEASPEAARFIAARFERARDKGLWHPRRNDVASDLAVLSGEAAE</sequence>
<dbReference type="EC" id="6.6.1.2" evidence="3"/>
<protein>
    <submittedName>
        <fullName evidence="3">Cobaltochelatase subunit CobN</fullName>
        <ecNumber evidence="3">6.6.1.2</ecNumber>
    </submittedName>
</protein>
<dbReference type="GO" id="GO:0051116">
    <property type="term" value="F:cobaltochelatase activity"/>
    <property type="evidence" value="ECO:0007669"/>
    <property type="project" value="UniProtKB-EC"/>
</dbReference>
<proteinExistence type="predicted"/>
<feature type="region of interest" description="Disordered" evidence="1">
    <location>
        <begin position="190"/>
        <end position="229"/>
    </location>
</feature>
<keyword evidence="3" id="KW-0436">Ligase</keyword>
<dbReference type="EMBL" id="JAHCQH010000020">
    <property type="protein sequence ID" value="MBS9478489.1"/>
    <property type="molecule type" value="Genomic_DNA"/>
</dbReference>